<evidence type="ECO:0000313" key="8">
    <source>
        <dbReference type="EMBL" id="REG34504.1"/>
    </source>
</evidence>
<comment type="subcellular location">
    <subcellularLocation>
        <location evidence="1">Membrane</location>
        <topology evidence="1">Single-pass membrane protein</topology>
    </subcellularLocation>
</comment>
<evidence type="ECO:0000313" key="7">
    <source>
        <dbReference type="EMBL" id="AKJ01690.1"/>
    </source>
</evidence>
<keyword evidence="4 5" id="KW-0472">Membrane</keyword>
<dbReference type="RefSeq" id="WP_047856210.1">
    <property type="nucleotide sequence ID" value="NZ_CP011509.1"/>
</dbReference>
<dbReference type="InterPro" id="IPR058647">
    <property type="entry name" value="BSH_CzcB-like"/>
</dbReference>
<protein>
    <submittedName>
        <fullName evidence="8">Membrane fusion protein (Multidrug efflux system)</fullName>
    </submittedName>
</protein>
<dbReference type="SUPFAM" id="SSF111369">
    <property type="entry name" value="HlyD-like secretion proteins"/>
    <property type="match status" value="1"/>
</dbReference>
<feature type="transmembrane region" description="Helical" evidence="5">
    <location>
        <begin position="36"/>
        <end position="54"/>
    </location>
</feature>
<evidence type="ECO:0000256" key="1">
    <source>
        <dbReference type="ARBA" id="ARBA00004167"/>
    </source>
</evidence>
<dbReference type="Proteomes" id="UP000035579">
    <property type="component" value="Chromosome"/>
</dbReference>
<reference evidence="7 9" key="1">
    <citation type="submission" date="2015-05" db="EMBL/GenBank/DDBJ databases">
        <title>Genome assembly of Archangium gephyra DSM 2261.</title>
        <authorList>
            <person name="Sharma G."/>
            <person name="Subramanian S."/>
        </authorList>
    </citation>
    <scope>NUCLEOTIDE SEQUENCE [LARGE SCALE GENOMIC DNA]</scope>
    <source>
        <strain evidence="7 9">DSM 2261</strain>
    </source>
</reference>
<proteinExistence type="predicted"/>
<evidence type="ECO:0000256" key="2">
    <source>
        <dbReference type="ARBA" id="ARBA00022692"/>
    </source>
</evidence>
<dbReference type="KEGG" id="age:AA314_03316"/>
<name>A0AAC8Q607_9BACT</name>
<dbReference type="InterPro" id="IPR050739">
    <property type="entry name" value="MFP"/>
</dbReference>
<keyword evidence="2 5" id="KW-0812">Transmembrane</keyword>
<reference evidence="8 10" key="2">
    <citation type="submission" date="2018-08" db="EMBL/GenBank/DDBJ databases">
        <title>Genomic Encyclopedia of Archaeal and Bacterial Type Strains, Phase II (KMG-II): from individual species to whole genera.</title>
        <authorList>
            <person name="Goeker M."/>
        </authorList>
    </citation>
    <scope>NUCLEOTIDE SEQUENCE [LARGE SCALE GENOMIC DNA]</scope>
    <source>
        <strain evidence="8 10">DSM 2261</strain>
    </source>
</reference>
<dbReference type="PANTHER" id="PTHR30386">
    <property type="entry name" value="MEMBRANE FUSION SUBUNIT OF EMRAB-TOLC MULTIDRUG EFFLUX PUMP"/>
    <property type="match status" value="1"/>
</dbReference>
<evidence type="ECO:0000256" key="5">
    <source>
        <dbReference type="SAM" id="Phobius"/>
    </source>
</evidence>
<dbReference type="PANTHER" id="PTHR30386:SF26">
    <property type="entry name" value="TRANSPORT PROTEIN COMB"/>
    <property type="match status" value="1"/>
</dbReference>
<evidence type="ECO:0000313" key="10">
    <source>
        <dbReference type="Proteomes" id="UP000256345"/>
    </source>
</evidence>
<dbReference type="Proteomes" id="UP000256345">
    <property type="component" value="Unassembled WGS sequence"/>
</dbReference>
<organism evidence="7 9">
    <name type="scientific">Archangium gephyra</name>
    <dbReference type="NCBI Taxonomy" id="48"/>
    <lineage>
        <taxon>Bacteria</taxon>
        <taxon>Pseudomonadati</taxon>
        <taxon>Myxococcota</taxon>
        <taxon>Myxococcia</taxon>
        <taxon>Myxococcales</taxon>
        <taxon>Cystobacterineae</taxon>
        <taxon>Archangiaceae</taxon>
        <taxon>Archangium</taxon>
    </lineage>
</organism>
<dbReference type="GO" id="GO:0016020">
    <property type="term" value="C:membrane"/>
    <property type="evidence" value="ECO:0007669"/>
    <property type="project" value="UniProtKB-SubCell"/>
</dbReference>
<dbReference type="Pfam" id="PF25973">
    <property type="entry name" value="BSH_CzcB"/>
    <property type="match status" value="1"/>
</dbReference>
<dbReference type="Gene3D" id="2.40.50.100">
    <property type="match status" value="1"/>
</dbReference>
<keyword evidence="10" id="KW-1185">Reference proteome</keyword>
<accession>A0AAC8Q607</accession>
<feature type="domain" description="CzcB-like barrel-sandwich hybrid" evidence="6">
    <location>
        <begin position="76"/>
        <end position="184"/>
    </location>
</feature>
<evidence type="ECO:0000256" key="4">
    <source>
        <dbReference type="ARBA" id="ARBA00023136"/>
    </source>
</evidence>
<evidence type="ECO:0000313" key="9">
    <source>
        <dbReference type="Proteomes" id="UP000035579"/>
    </source>
</evidence>
<sequence>MQGKNSIYRQEALEHYASNVREEGDILHISPAWTNWLYWLLLGVLCTGFFYCVVGNLNEYASGPAVVQLEGKVELTSHGAGLVSTVEVKMGQRVRAGQELVTFVSLEEAATVERLRHEFEMQLVRYLREPSDAAARQALTSLRAEQELAEARVAARTLRAPSEGIVTDVRVQPGQYLTAGVSVLSLVPANASPVLLAFLPGQYRPYLKPGTLVRVELDGSRYEYREATVEHVGDQIIGPNEVRRALGPGLADAFEFKGAFVLVRARLPARSFEREGQPHHYFDGMPARAEARVRTESILLTLVPALKGLFAHDR</sequence>
<evidence type="ECO:0000256" key="3">
    <source>
        <dbReference type="ARBA" id="ARBA00022989"/>
    </source>
</evidence>
<dbReference type="EMBL" id="QUMU01000003">
    <property type="protein sequence ID" value="REG34504.1"/>
    <property type="molecule type" value="Genomic_DNA"/>
</dbReference>
<dbReference type="EMBL" id="CP011509">
    <property type="protein sequence ID" value="AKJ01690.1"/>
    <property type="molecule type" value="Genomic_DNA"/>
</dbReference>
<evidence type="ECO:0000259" key="6">
    <source>
        <dbReference type="Pfam" id="PF25973"/>
    </source>
</evidence>
<keyword evidence="3 5" id="KW-1133">Transmembrane helix</keyword>
<gene>
    <name evidence="7" type="ORF">AA314_03316</name>
    <name evidence="8" type="ORF">ATI61_103404</name>
</gene>
<dbReference type="AlphaFoldDB" id="A0AAC8Q607"/>